<dbReference type="EMBL" id="AM236080">
    <property type="protein sequence ID" value="CAK07674.1"/>
    <property type="molecule type" value="Genomic_DNA"/>
</dbReference>
<evidence type="ECO:0000313" key="3">
    <source>
        <dbReference type="Proteomes" id="UP000006575"/>
    </source>
</evidence>
<evidence type="ECO:0000259" key="1">
    <source>
        <dbReference type="Pfam" id="PF18145"/>
    </source>
</evidence>
<sequence length="496" mass="55243">MARQQGDDFQARMFWLNAALLLRDDGAVTKVFFETGPKAFDDVVIDYAPDKAPLDHHGKRYFRLHKQCKWHVKPGEFGASDLGDPGFIGAEANSFLGRARDAQLAFAPTGEGAMFELLTNWNMRPRDPLWKLTRTQWNALDLEVLFKGGPTSEMGKLRAAWAGHLGIDEDELRMLARTLMMHTRMQSGAQLREQLNDRFASVGMRQIGSDETGFAYDDLIRKLHLQGRKEFDRKSFKDLVREENLLEGPPEPQRTTVGVRSFMHPIDNLSIRVSDVLDLVEEFDGRYLREGRSWNEDLLPRLREFVLDAARQGDHMRLVLDAHVSLAFAVGSILNVKAGKSIEIEQRTNGKRFWSAADVPIDSVWPTIVTARTEMESGGSDLAVAIGLTHDIVPMVHDYLKSRPDIGALLTVTLDKGSASGASVKSGSHAMMLAEAVAAAVRKERRGSTLHVFIAAPNGFTFFLGQQQQALGRTAVYEWDHDGPKGNGYSEGIIVG</sequence>
<accession>Q1MH92</accession>
<gene>
    <name evidence="2" type="ordered locus">RL2182</name>
</gene>
<dbReference type="HOGENOM" id="CLU_040015_0_0_5"/>
<keyword evidence="3" id="KW-1185">Reference proteome</keyword>
<dbReference type="AlphaFoldDB" id="Q1MH92"/>
<feature type="domain" description="SMODS-associated and fused to various effectors" evidence="1">
    <location>
        <begin position="299"/>
        <end position="493"/>
    </location>
</feature>
<dbReference type="EnsemblBacteria" id="CAK07674">
    <property type="protein sequence ID" value="CAK07674"/>
    <property type="gene ID" value="RL2182"/>
</dbReference>
<reference evidence="2 3" key="1">
    <citation type="journal article" date="2006" name="Genome Biol.">
        <title>The genome of Rhizobium leguminosarum has recognizable core and accessory components.</title>
        <authorList>
            <person name="Young J.W."/>
            <person name="Crossman L.C."/>
            <person name="Johnston A.W.B."/>
            <person name="Thomson N.R."/>
            <person name="Ghazoui Z.F."/>
            <person name="Hull K.H."/>
            <person name="Wexler M."/>
            <person name="Curson A.R.J."/>
            <person name="Todd J.D."/>
            <person name="Poole P.S."/>
            <person name="Mauchline T.H."/>
            <person name="East A.K."/>
            <person name="Quail M.A."/>
            <person name="Churcher C."/>
            <person name="Arrowsmith C."/>
            <person name="Cherevach A."/>
            <person name="Chillingworth T."/>
            <person name="Clarke K."/>
            <person name="Cronin A."/>
            <person name="Davis P."/>
            <person name="Fraser A."/>
            <person name="Hance Z."/>
            <person name="Hauser H."/>
            <person name="Jagels K."/>
            <person name="Moule S."/>
            <person name="Mungall K."/>
            <person name="Norbertczak H."/>
            <person name="Rabbinowitsch E."/>
            <person name="Sanders M."/>
            <person name="Simmonds M."/>
            <person name="Whitehead S."/>
            <person name="Parkhill J."/>
        </authorList>
    </citation>
    <scope>NUCLEOTIDE SEQUENCE [LARGE SCALE GENOMIC DNA]</scope>
    <source>
        <strain evidence="3">DSM 114642 / LMG 32736 / 3841</strain>
    </source>
</reference>
<protein>
    <recommendedName>
        <fullName evidence="1">SMODS-associated and fused to various effectors domain-containing protein</fullName>
    </recommendedName>
</protein>
<dbReference type="NCBIfam" id="NF033611">
    <property type="entry name" value="SAVED"/>
    <property type="match status" value="1"/>
</dbReference>
<organism evidence="2 3">
    <name type="scientific">Rhizobium johnstonii (strain DSM 114642 / LMG 32736 / 3841)</name>
    <name type="common">Rhizobium leguminosarum bv. viciae</name>
    <dbReference type="NCBI Taxonomy" id="216596"/>
    <lineage>
        <taxon>Bacteria</taxon>
        <taxon>Pseudomonadati</taxon>
        <taxon>Pseudomonadota</taxon>
        <taxon>Alphaproteobacteria</taxon>
        <taxon>Hyphomicrobiales</taxon>
        <taxon>Rhizobiaceae</taxon>
        <taxon>Rhizobium/Agrobacterium group</taxon>
        <taxon>Rhizobium</taxon>
        <taxon>Rhizobium johnstonii</taxon>
    </lineage>
</organism>
<dbReference type="eggNOG" id="COG1310">
    <property type="taxonomic scope" value="Bacteria"/>
</dbReference>
<name>Q1MH92_RHIJ3</name>
<dbReference type="Proteomes" id="UP000006575">
    <property type="component" value="Chromosome"/>
</dbReference>
<dbReference type="InterPro" id="IPR040836">
    <property type="entry name" value="SAVED"/>
</dbReference>
<dbReference type="KEGG" id="rle:RL2182"/>
<proteinExistence type="predicted"/>
<evidence type="ECO:0000313" key="2">
    <source>
        <dbReference type="EMBL" id="CAK07674.1"/>
    </source>
</evidence>
<dbReference type="Pfam" id="PF18145">
    <property type="entry name" value="SAVED"/>
    <property type="match status" value="1"/>
</dbReference>